<keyword evidence="1" id="KW-0812">Transmembrane</keyword>
<dbReference type="EMBL" id="CP041666">
    <property type="protein sequence ID" value="QDP41499.1"/>
    <property type="molecule type" value="Genomic_DNA"/>
</dbReference>
<sequence length="83" mass="8809">MKNVNVGLTFLLMSAIIYGSTLISASIYSEVLAGPDGQGWITKYGVYGTAFREVGTFPVILAILLAIIGGIILCNSLRKNRGS</sequence>
<dbReference type="AlphaFoldDB" id="A0A516KJD5"/>
<name>A0A516KJD5_9BACI</name>
<keyword evidence="1" id="KW-1133">Transmembrane helix</keyword>
<reference evidence="2 3" key="1">
    <citation type="submission" date="2019-07" db="EMBL/GenBank/DDBJ databases">
        <authorList>
            <person name="Li J."/>
        </authorList>
    </citation>
    <scope>NUCLEOTIDE SEQUENCE [LARGE SCALE GENOMIC DNA]</scope>
    <source>
        <strain evidence="2 3">TKL69</strain>
    </source>
</reference>
<organism evidence="2 3">
    <name type="scientific">Radiobacillus deserti</name>
    <dbReference type="NCBI Taxonomy" id="2594883"/>
    <lineage>
        <taxon>Bacteria</taxon>
        <taxon>Bacillati</taxon>
        <taxon>Bacillota</taxon>
        <taxon>Bacilli</taxon>
        <taxon>Bacillales</taxon>
        <taxon>Bacillaceae</taxon>
        <taxon>Radiobacillus</taxon>
    </lineage>
</organism>
<keyword evidence="3" id="KW-1185">Reference proteome</keyword>
<accession>A0A516KJD5</accession>
<dbReference type="OrthoDB" id="2885479at2"/>
<evidence type="ECO:0000313" key="3">
    <source>
        <dbReference type="Proteomes" id="UP000315215"/>
    </source>
</evidence>
<dbReference type="Proteomes" id="UP000315215">
    <property type="component" value="Chromosome"/>
</dbReference>
<feature type="transmembrane region" description="Helical" evidence="1">
    <location>
        <begin position="57"/>
        <end position="77"/>
    </location>
</feature>
<protein>
    <submittedName>
        <fullName evidence="2">Phosphatase</fullName>
    </submittedName>
</protein>
<evidence type="ECO:0000256" key="1">
    <source>
        <dbReference type="SAM" id="Phobius"/>
    </source>
</evidence>
<proteinExistence type="predicted"/>
<dbReference type="KEGG" id="aqt:FN924_15750"/>
<evidence type="ECO:0000313" key="2">
    <source>
        <dbReference type="EMBL" id="QDP41499.1"/>
    </source>
</evidence>
<gene>
    <name evidence="2" type="ORF">FN924_15750</name>
</gene>
<keyword evidence="1" id="KW-0472">Membrane</keyword>